<keyword evidence="1" id="KW-0560">Oxidoreductase</keyword>
<evidence type="ECO:0000259" key="3">
    <source>
        <dbReference type="Pfam" id="PF20169"/>
    </source>
</evidence>
<feature type="domain" description="DUF6537" evidence="3">
    <location>
        <begin position="257"/>
        <end position="313"/>
    </location>
</feature>
<dbReference type="NCBIfam" id="NF006179">
    <property type="entry name" value="PRK08312.1"/>
    <property type="match status" value="1"/>
</dbReference>
<dbReference type="GO" id="GO:0016903">
    <property type="term" value="F:oxidoreductase activity, acting on the aldehyde or oxo group of donors"/>
    <property type="evidence" value="ECO:0007669"/>
    <property type="project" value="InterPro"/>
</dbReference>
<dbReference type="InterPro" id="IPR002869">
    <property type="entry name" value="Pyrv_flavodox_OxRed_cen"/>
</dbReference>
<dbReference type="AlphaFoldDB" id="A0A0F9R9U7"/>
<organism evidence="4">
    <name type="scientific">marine sediment metagenome</name>
    <dbReference type="NCBI Taxonomy" id="412755"/>
    <lineage>
        <taxon>unclassified sequences</taxon>
        <taxon>metagenomes</taxon>
        <taxon>ecological metagenomes</taxon>
    </lineage>
</organism>
<feature type="non-terminal residue" evidence="4">
    <location>
        <position position="313"/>
    </location>
</feature>
<name>A0A0F9R9U7_9ZZZZ</name>
<evidence type="ECO:0000259" key="2">
    <source>
        <dbReference type="Pfam" id="PF01558"/>
    </source>
</evidence>
<dbReference type="InterPro" id="IPR046667">
    <property type="entry name" value="DUF6537"/>
</dbReference>
<gene>
    <name evidence="4" type="ORF">LCGC14_0675650</name>
</gene>
<proteinExistence type="predicted"/>
<dbReference type="PANTHER" id="PTHR43854:SF1">
    <property type="entry name" value="INDOLEPYRUVATE OXIDOREDUCTASE SUBUNIT IORB"/>
    <property type="match status" value="1"/>
</dbReference>
<accession>A0A0F9R9U7</accession>
<dbReference type="InterPro" id="IPR019752">
    <property type="entry name" value="Pyrv/ketoisovalerate_OxRed_cat"/>
</dbReference>
<protein>
    <submittedName>
        <fullName evidence="4">Uncharacterized protein</fullName>
    </submittedName>
</protein>
<dbReference type="InterPro" id="IPR052198">
    <property type="entry name" value="IorB_Oxidoreductase"/>
</dbReference>
<dbReference type="Pfam" id="PF01558">
    <property type="entry name" value="POR"/>
    <property type="match status" value="1"/>
</dbReference>
<dbReference type="PANTHER" id="PTHR43854">
    <property type="entry name" value="INDOLEPYRUVATE OXIDOREDUCTASE SUBUNIT IORB"/>
    <property type="match status" value="1"/>
</dbReference>
<evidence type="ECO:0000313" key="4">
    <source>
        <dbReference type="EMBL" id="KKN46157.1"/>
    </source>
</evidence>
<sequence length="313" mass="32905">MTENLSGQMTKVQPAYITKLAIMAVGGQGGGVLTGWIEKLARAQGYSVQATSVAGVAQRTGATIYYLEMTPTSEKLPIFALAPSSGDIDILIAAEMMEVGRAILRGFVTPDRTTLIGSTHRALAVSEKSAPGNGIANADEVQAAAEIAAQRLILADMEGLAVAHGSNISASLFGALAASGALPFARSAFESTIRESGKGVGPSLQAFSAGFDATLGLTDKDTAPQSAKLAVAGRTNFMPQWEILRRRIDALPDPLRPMALVGLEKVVDFQDCSYGSLYLDRVEQMMAQDSASHDWSLAITAAKYIANAMAYDD</sequence>
<reference evidence="4" key="1">
    <citation type="journal article" date="2015" name="Nature">
        <title>Complex archaea that bridge the gap between prokaryotes and eukaryotes.</title>
        <authorList>
            <person name="Spang A."/>
            <person name="Saw J.H."/>
            <person name="Jorgensen S.L."/>
            <person name="Zaremba-Niedzwiedzka K."/>
            <person name="Martijn J."/>
            <person name="Lind A.E."/>
            <person name="van Eijk R."/>
            <person name="Schleper C."/>
            <person name="Guy L."/>
            <person name="Ettema T.J."/>
        </authorList>
    </citation>
    <scope>NUCLEOTIDE SEQUENCE</scope>
</reference>
<evidence type="ECO:0000256" key="1">
    <source>
        <dbReference type="ARBA" id="ARBA00023002"/>
    </source>
</evidence>
<comment type="caution">
    <text evidence="4">The sequence shown here is derived from an EMBL/GenBank/DDBJ whole genome shotgun (WGS) entry which is preliminary data.</text>
</comment>
<feature type="domain" description="Pyruvate/ketoisovalerate oxidoreductase catalytic" evidence="2">
    <location>
        <begin position="26"/>
        <end position="211"/>
    </location>
</feature>
<dbReference type="Pfam" id="PF20169">
    <property type="entry name" value="DUF6537"/>
    <property type="match status" value="1"/>
</dbReference>
<dbReference type="Gene3D" id="3.40.920.10">
    <property type="entry name" value="Pyruvate-ferredoxin oxidoreductase, PFOR, domain III"/>
    <property type="match status" value="1"/>
</dbReference>
<dbReference type="EMBL" id="LAZR01001345">
    <property type="protein sequence ID" value="KKN46157.1"/>
    <property type="molecule type" value="Genomic_DNA"/>
</dbReference>
<dbReference type="SUPFAM" id="SSF53323">
    <property type="entry name" value="Pyruvate-ferredoxin oxidoreductase, PFOR, domain III"/>
    <property type="match status" value="1"/>
</dbReference>